<dbReference type="Proteomes" id="UP001316087">
    <property type="component" value="Unassembled WGS sequence"/>
</dbReference>
<gene>
    <name evidence="1" type="ORF">LZ480_00150</name>
</gene>
<dbReference type="Pfam" id="PF14424">
    <property type="entry name" value="Toxin-deaminase"/>
    <property type="match status" value="1"/>
</dbReference>
<protein>
    <submittedName>
        <fullName evidence="1">Uncharacterized protein</fullName>
    </submittedName>
</protein>
<organism evidence="1 2">
    <name type="scientific">Solibacillus palustris</name>
    <dbReference type="NCBI Taxonomy" id="2908203"/>
    <lineage>
        <taxon>Bacteria</taxon>
        <taxon>Bacillati</taxon>
        <taxon>Bacillota</taxon>
        <taxon>Bacilli</taxon>
        <taxon>Bacillales</taxon>
        <taxon>Caryophanaceae</taxon>
        <taxon>Solibacillus</taxon>
    </lineage>
</organism>
<dbReference type="InterPro" id="IPR032721">
    <property type="entry name" value="Toxin-deaminase"/>
</dbReference>
<reference evidence="1 2" key="1">
    <citation type="submission" date="2022-03" db="EMBL/GenBank/DDBJ databases">
        <authorList>
            <person name="Jo J.-H."/>
            <person name="Im W.-T."/>
        </authorList>
    </citation>
    <scope>NUCLEOTIDE SEQUENCE [LARGE SCALE GENOMIC DNA]</scope>
    <source>
        <strain evidence="1 2">MA9</strain>
    </source>
</reference>
<keyword evidence="2" id="KW-1185">Reference proteome</keyword>
<name>A0ABS9U7I5_9BACL</name>
<dbReference type="EMBL" id="JAKZFC010000001">
    <property type="protein sequence ID" value="MCH7320282.1"/>
    <property type="molecule type" value="Genomic_DNA"/>
</dbReference>
<proteinExistence type="predicted"/>
<comment type="caution">
    <text evidence="1">The sequence shown here is derived from an EMBL/GenBank/DDBJ whole genome shotgun (WGS) entry which is preliminary data.</text>
</comment>
<sequence length="98" mass="11542">MDIAIIPENKLFDTFKTGEKRDINSGAFERIHDTEYKLLATLANKLELQKEENCFKGDLIGNIELYTRKIPCLSCDFVLIQFNRMYPRISIKVYYEEN</sequence>
<evidence type="ECO:0000313" key="1">
    <source>
        <dbReference type="EMBL" id="MCH7320282.1"/>
    </source>
</evidence>
<evidence type="ECO:0000313" key="2">
    <source>
        <dbReference type="Proteomes" id="UP001316087"/>
    </source>
</evidence>
<accession>A0ABS9U7I5</accession>